<sequence length="188" mass="21071">MMPEQLRTRLASLSVQPPPLEKEDQHAAVLVALLPEQPGCPVVLTRRAAKMRHHAGEISLPGGLLDPGDNYDVVQAALREAHEELGLSPAAVAVHSVLPPLQNSRGLHVFPVLGTLDKRPRWRPQPAEVSEILEVPLSFFLSEDHYLPRHRYYRGTLRDTLVMEYEDGTIWGLTARIMRSVSQFLQQP</sequence>
<evidence type="ECO:0000313" key="9">
    <source>
        <dbReference type="Proteomes" id="UP001165524"/>
    </source>
</evidence>
<dbReference type="InterPro" id="IPR000086">
    <property type="entry name" value="NUDIX_hydrolase_dom"/>
</dbReference>
<evidence type="ECO:0000313" key="8">
    <source>
        <dbReference type="EMBL" id="MCK0537246.1"/>
    </source>
</evidence>
<dbReference type="CDD" id="cd03426">
    <property type="entry name" value="NUDIX_CoAse_Nudt7"/>
    <property type="match status" value="1"/>
</dbReference>
<proteinExistence type="predicted"/>
<evidence type="ECO:0000256" key="5">
    <source>
        <dbReference type="ARBA" id="ARBA00022842"/>
    </source>
</evidence>
<dbReference type="Proteomes" id="UP001165524">
    <property type="component" value="Unassembled WGS sequence"/>
</dbReference>
<feature type="domain" description="Nudix hydrolase" evidence="7">
    <location>
        <begin position="24"/>
        <end position="157"/>
    </location>
</feature>
<dbReference type="Pfam" id="PF00293">
    <property type="entry name" value="NUDIX"/>
    <property type="match status" value="1"/>
</dbReference>
<keyword evidence="4" id="KW-0378">Hydrolase</keyword>
<evidence type="ECO:0000256" key="6">
    <source>
        <dbReference type="ARBA" id="ARBA00023211"/>
    </source>
</evidence>
<organism evidence="8 9">
    <name type="scientific">Alcanivorax quisquiliarum</name>
    <dbReference type="NCBI Taxonomy" id="2933565"/>
    <lineage>
        <taxon>Bacteria</taxon>
        <taxon>Pseudomonadati</taxon>
        <taxon>Pseudomonadota</taxon>
        <taxon>Gammaproteobacteria</taxon>
        <taxon>Oceanospirillales</taxon>
        <taxon>Alcanivoracaceae</taxon>
        <taxon>Alcanivorax</taxon>
    </lineage>
</organism>
<keyword evidence="5" id="KW-0460">Magnesium</keyword>
<dbReference type="EMBL" id="JALKII010000003">
    <property type="protein sequence ID" value="MCK0537246.1"/>
    <property type="molecule type" value="Genomic_DNA"/>
</dbReference>
<accession>A0ABT0E5Z3</accession>
<dbReference type="SUPFAM" id="SSF55811">
    <property type="entry name" value="Nudix"/>
    <property type="match status" value="1"/>
</dbReference>
<evidence type="ECO:0000256" key="2">
    <source>
        <dbReference type="ARBA" id="ARBA00001946"/>
    </source>
</evidence>
<dbReference type="RefSeq" id="WP_246950241.1">
    <property type="nucleotide sequence ID" value="NZ_JALKII010000003.1"/>
</dbReference>
<keyword evidence="9" id="KW-1185">Reference proteome</keyword>
<keyword evidence="3" id="KW-0479">Metal-binding</keyword>
<comment type="cofactor">
    <cofactor evidence="2">
        <name>Mg(2+)</name>
        <dbReference type="ChEBI" id="CHEBI:18420"/>
    </cofactor>
</comment>
<comment type="caution">
    <text evidence="8">The sequence shown here is derived from an EMBL/GenBank/DDBJ whole genome shotgun (WGS) entry which is preliminary data.</text>
</comment>
<dbReference type="PANTHER" id="PTHR12992:SF11">
    <property type="entry name" value="MITOCHONDRIAL COENZYME A DIPHOSPHATASE NUDT8"/>
    <property type="match status" value="1"/>
</dbReference>
<dbReference type="InterPro" id="IPR045121">
    <property type="entry name" value="CoAse"/>
</dbReference>
<evidence type="ECO:0000259" key="7">
    <source>
        <dbReference type="PROSITE" id="PS51462"/>
    </source>
</evidence>
<comment type="cofactor">
    <cofactor evidence="1">
        <name>Mn(2+)</name>
        <dbReference type="ChEBI" id="CHEBI:29035"/>
    </cofactor>
</comment>
<evidence type="ECO:0000256" key="1">
    <source>
        <dbReference type="ARBA" id="ARBA00001936"/>
    </source>
</evidence>
<dbReference type="PANTHER" id="PTHR12992">
    <property type="entry name" value="NUDIX HYDROLASE"/>
    <property type="match status" value="1"/>
</dbReference>
<protein>
    <submittedName>
        <fullName evidence="8">CoA pyrophosphatase</fullName>
    </submittedName>
</protein>
<evidence type="ECO:0000256" key="3">
    <source>
        <dbReference type="ARBA" id="ARBA00022723"/>
    </source>
</evidence>
<evidence type="ECO:0000256" key="4">
    <source>
        <dbReference type="ARBA" id="ARBA00022801"/>
    </source>
</evidence>
<dbReference type="InterPro" id="IPR015797">
    <property type="entry name" value="NUDIX_hydrolase-like_dom_sf"/>
</dbReference>
<gene>
    <name evidence="8" type="ORF">MU846_05930</name>
</gene>
<dbReference type="PROSITE" id="PS51462">
    <property type="entry name" value="NUDIX"/>
    <property type="match status" value="1"/>
</dbReference>
<dbReference type="Gene3D" id="3.90.79.10">
    <property type="entry name" value="Nucleoside Triphosphate Pyrophosphohydrolase"/>
    <property type="match status" value="1"/>
</dbReference>
<reference evidence="8" key="1">
    <citation type="submission" date="2022-04" db="EMBL/GenBank/DDBJ databases">
        <title>Alcanivorax sp. CY1518 draft genome sequence.</title>
        <authorList>
            <person name="Zhao G."/>
            <person name="An M."/>
        </authorList>
    </citation>
    <scope>NUCLEOTIDE SEQUENCE</scope>
    <source>
        <strain evidence="8">CY1518</strain>
    </source>
</reference>
<keyword evidence="6" id="KW-0464">Manganese</keyword>
<name>A0ABT0E5Z3_9GAMM</name>